<dbReference type="GO" id="GO:0005975">
    <property type="term" value="P:carbohydrate metabolic process"/>
    <property type="evidence" value="ECO:0007669"/>
    <property type="project" value="InterPro"/>
</dbReference>
<dbReference type="Pfam" id="PF01522">
    <property type="entry name" value="Polysacc_deac_1"/>
    <property type="match status" value="1"/>
</dbReference>
<reference evidence="2 3" key="1">
    <citation type="submission" date="2018-06" db="EMBL/GenBank/DDBJ databases">
        <title>Genomic Encyclopedia of Type Strains, Phase IV (KMG-IV): sequencing the most valuable type-strain genomes for metagenomic binning, comparative biology and taxonomic classification.</title>
        <authorList>
            <person name="Goeker M."/>
        </authorList>
    </citation>
    <scope>NUCLEOTIDE SEQUENCE [LARGE SCALE GENOMIC DNA]</scope>
    <source>
        <strain evidence="2 3">DSM 44599</strain>
    </source>
</reference>
<gene>
    <name evidence="2" type="ORF">DFR74_10120</name>
</gene>
<feature type="domain" description="NodB homology" evidence="1">
    <location>
        <begin position="63"/>
        <end position="208"/>
    </location>
</feature>
<protein>
    <submittedName>
        <fullName evidence="2">Polysaccharide deacetylase</fullName>
    </submittedName>
</protein>
<comment type="caution">
    <text evidence="2">The sequence shown here is derived from an EMBL/GenBank/DDBJ whole genome shotgun (WGS) entry which is preliminary data.</text>
</comment>
<evidence type="ECO:0000259" key="1">
    <source>
        <dbReference type="Pfam" id="PF01522"/>
    </source>
</evidence>
<dbReference type="Proteomes" id="UP000252586">
    <property type="component" value="Unassembled WGS sequence"/>
</dbReference>
<dbReference type="STRING" id="1210090.GCA_001613185_04268"/>
<dbReference type="GO" id="GO:0016810">
    <property type="term" value="F:hydrolase activity, acting on carbon-nitrogen (but not peptide) bonds"/>
    <property type="evidence" value="ECO:0007669"/>
    <property type="project" value="InterPro"/>
</dbReference>
<dbReference type="SUPFAM" id="SSF88713">
    <property type="entry name" value="Glycoside hydrolase/deacetylase"/>
    <property type="match status" value="1"/>
</dbReference>
<organism evidence="2 3">
    <name type="scientific">Nocardia puris</name>
    <dbReference type="NCBI Taxonomy" id="208602"/>
    <lineage>
        <taxon>Bacteria</taxon>
        <taxon>Bacillati</taxon>
        <taxon>Actinomycetota</taxon>
        <taxon>Actinomycetes</taxon>
        <taxon>Mycobacteriales</taxon>
        <taxon>Nocardiaceae</taxon>
        <taxon>Nocardia</taxon>
    </lineage>
</organism>
<proteinExistence type="predicted"/>
<sequence length="251" mass="27375">MTSTDHHHTATALADRLAHTGALVNLVFHDIATDSDGLWSRFDTTIDRLHAIVAWCRDLALTRRVRLYFDDNHRSLFDLVLPALDVTEFAEVVAAVPVASIGRTGHGTTTDLRAATARGVRIAAHGFSHTRLASYDPHGALLATPIGGRYTDRPGAGQHDPATENEVLFQLVEAKEHLDALTGACREFVLPYGCHNPATLALNQRFGLYPHLTTTDPGIDTGQLLRPRFLLTSDDTPITLAQRITEEASTS</sequence>
<evidence type="ECO:0000313" key="2">
    <source>
        <dbReference type="EMBL" id="RBO96009.1"/>
    </source>
</evidence>
<dbReference type="Gene3D" id="3.20.20.370">
    <property type="entry name" value="Glycoside hydrolase/deacetylase"/>
    <property type="match status" value="1"/>
</dbReference>
<dbReference type="InterPro" id="IPR011330">
    <property type="entry name" value="Glyco_hydro/deAcase_b/a-brl"/>
</dbReference>
<accession>A0A366E2I6</accession>
<keyword evidence="3" id="KW-1185">Reference proteome</keyword>
<dbReference type="RefSeq" id="WP_067510972.1">
    <property type="nucleotide sequence ID" value="NZ_QNRE01000001.1"/>
</dbReference>
<dbReference type="OrthoDB" id="9763050at2"/>
<dbReference type="EMBL" id="QNRE01000001">
    <property type="protein sequence ID" value="RBO96009.1"/>
    <property type="molecule type" value="Genomic_DNA"/>
</dbReference>
<name>A0A366E2I6_9NOCA</name>
<dbReference type="InterPro" id="IPR002509">
    <property type="entry name" value="NODB_dom"/>
</dbReference>
<dbReference type="AlphaFoldDB" id="A0A366E2I6"/>
<evidence type="ECO:0000313" key="3">
    <source>
        <dbReference type="Proteomes" id="UP000252586"/>
    </source>
</evidence>